<evidence type="ECO:0000313" key="2">
    <source>
        <dbReference type="Proteomes" id="UP000243723"/>
    </source>
</evidence>
<dbReference type="Proteomes" id="UP000243723">
    <property type="component" value="Unassembled WGS sequence"/>
</dbReference>
<dbReference type="OrthoDB" id="73875at2759"/>
<dbReference type="EMBL" id="NHZQ01000305">
    <property type="protein sequence ID" value="PSK43627.1"/>
    <property type="molecule type" value="Genomic_DNA"/>
</dbReference>
<proteinExistence type="predicted"/>
<name>A0A2P7Z5X7_9PEZI</name>
<keyword evidence="2" id="KW-1185">Reference proteome</keyword>
<accession>A0A2P7Z5X7</accession>
<evidence type="ECO:0000313" key="1">
    <source>
        <dbReference type="EMBL" id="PSK43627.1"/>
    </source>
</evidence>
<dbReference type="STRING" id="40998.A0A2P7Z5X7"/>
<dbReference type="AlphaFoldDB" id="A0A2P7Z5X7"/>
<organism evidence="1 2">
    <name type="scientific">Elsinoe australis</name>
    <dbReference type="NCBI Taxonomy" id="40998"/>
    <lineage>
        <taxon>Eukaryota</taxon>
        <taxon>Fungi</taxon>
        <taxon>Dikarya</taxon>
        <taxon>Ascomycota</taxon>
        <taxon>Pezizomycotina</taxon>
        <taxon>Dothideomycetes</taxon>
        <taxon>Dothideomycetidae</taxon>
        <taxon>Myriangiales</taxon>
        <taxon>Elsinoaceae</taxon>
        <taxon>Elsinoe</taxon>
    </lineage>
</organism>
<sequence>MWQPSSGSPTKLFSRQESWNTSLSIADFIIGALEEDFDPVDDGPISDSQACDWSLSFDSLEGLNNANTPSFCKQFYAMDTLLVMFGSALAKYTDVNNGYDTEFTAYTKYVKQQVPRQLDDCIGWPSGKCLKYFHCEFRGDGPTISGDCPLPNVVPGELSSYSIKYTLKDEDGLYNDLLNSYGVEKSYIKFGDVKKGSSGNSCRAGKMNCEPTYRQWLDRPMSADNYEVTNPKDIVTKALQGAENLKIQLQATSIDIQLGLLRGSFDDALQVMSLPVLLTGQAVESMAQAKEIGEDFAEEEKKNLALTIVSAVFCFVPFVGEAAAAAAGMTTLARLIALVGLTGNAALTIADVMENPRAAPMAILGMLLRRTPGGSAVRTLKGLSDLANIRRGLNAPKIGAFFQKNDGLLQSAVKACKRS</sequence>
<comment type="caution">
    <text evidence="1">The sequence shown here is derived from an EMBL/GenBank/DDBJ whole genome shotgun (WGS) entry which is preliminary data.</text>
</comment>
<reference evidence="1 2" key="1">
    <citation type="submission" date="2017-05" db="EMBL/GenBank/DDBJ databases">
        <title>Draft genome sequence of Elsinoe australis.</title>
        <authorList>
            <person name="Cheng Q."/>
        </authorList>
    </citation>
    <scope>NUCLEOTIDE SEQUENCE [LARGE SCALE GENOMIC DNA]</scope>
    <source>
        <strain evidence="1 2">NL1</strain>
    </source>
</reference>
<protein>
    <submittedName>
        <fullName evidence="1">THO complex subunit 3</fullName>
    </submittedName>
</protein>
<gene>
    <name evidence="1" type="ORF">B9Z65_7141</name>
</gene>